<gene>
    <name evidence="1" type="ORF">TNCV_4701891</name>
</gene>
<keyword evidence="2" id="KW-1185">Reference proteome</keyword>
<evidence type="ECO:0000313" key="1">
    <source>
        <dbReference type="EMBL" id="GFY34708.1"/>
    </source>
</evidence>
<proteinExistence type="predicted"/>
<dbReference type="AlphaFoldDB" id="A0A8X6WGS9"/>
<sequence>MGHFLLAWKFCPAVPRGTPTRKTFEPPDRGRRNQILIPVPCEIQQQSLDIFKAEPVPELDEIVNVTEEVADLARQINLEVKNNDVQELLDSHNQELAMDELIEIHEQEQDIEELESLDQVQSEDRMTVGNLTKGVNLIENGLHTHTHKF</sequence>
<dbReference type="EMBL" id="BMAU01021427">
    <property type="protein sequence ID" value="GFY34708.1"/>
    <property type="molecule type" value="Genomic_DNA"/>
</dbReference>
<name>A0A8X6WGS9_TRICX</name>
<accession>A0A8X6WGS9</accession>
<comment type="caution">
    <text evidence="1">The sequence shown here is derived from an EMBL/GenBank/DDBJ whole genome shotgun (WGS) entry which is preliminary data.</text>
</comment>
<dbReference type="Proteomes" id="UP000887159">
    <property type="component" value="Unassembled WGS sequence"/>
</dbReference>
<evidence type="ECO:0000313" key="2">
    <source>
        <dbReference type="Proteomes" id="UP000887159"/>
    </source>
</evidence>
<organism evidence="1 2">
    <name type="scientific">Trichonephila clavipes</name>
    <name type="common">Golden silk orbweaver</name>
    <name type="synonym">Nephila clavipes</name>
    <dbReference type="NCBI Taxonomy" id="2585209"/>
    <lineage>
        <taxon>Eukaryota</taxon>
        <taxon>Metazoa</taxon>
        <taxon>Ecdysozoa</taxon>
        <taxon>Arthropoda</taxon>
        <taxon>Chelicerata</taxon>
        <taxon>Arachnida</taxon>
        <taxon>Araneae</taxon>
        <taxon>Araneomorphae</taxon>
        <taxon>Entelegynae</taxon>
        <taxon>Araneoidea</taxon>
        <taxon>Nephilidae</taxon>
        <taxon>Trichonephila</taxon>
    </lineage>
</organism>
<reference evidence="1" key="1">
    <citation type="submission" date="2020-08" db="EMBL/GenBank/DDBJ databases">
        <title>Multicomponent nature underlies the extraordinary mechanical properties of spider dragline silk.</title>
        <authorList>
            <person name="Kono N."/>
            <person name="Nakamura H."/>
            <person name="Mori M."/>
            <person name="Yoshida Y."/>
            <person name="Ohtoshi R."/>
            <person name="Malay A.D."/>
            <person name="Moran D.A.P."/>
            <person name="Tomita M."/>
            <person name="Numata K."/>
            <person name="Arakawa K."/>
        </authorList>
    </citation>
    <scope>NUCLEOTIDE SEQUENCE</scope>
</reference>
<protein>
    <submittedName>
        <fullName evidence="1">Uncharacterized protein</fullName>
    </submittedName>
</protein>